<dbReference type="Proteomes" id="UP001165960">
    <property type="component" value="Unassembled WGS sequence"/>
</dbReference>
<gene>
    <name evidence="1" type="ORF">DSO57_1019934</name>
</gene>
<accession>A0ACC2S5Z6</accession>
<proteinExistence type="predicted"/>
<organism evidence="1 2">
    <name type="scientific">Entomophthora muscae</name>
    <dbReference type="NCBI Taxonomy" id="34485"/>
    <lineage>
        <taxon>Eukaryota</taxon>
        <taxon>Fungi</taxon>
        <taxon>Fungi incertae sedis</taxon>
        <taxon>Zoopagomycota</taxon>
        <taxon>Entomophthoromycotina</taxon>
        <taxon>Entomophthoromycetes</taxon>
        <taxon>Entomophthorales</taxon>
        <taxon>Entomophthoraceae</taxon>
        <taxon>Entomophthora</taxon>
    </lineage>
</organism>
<dbReference type="EMBL" id="QTSX02005771">
    <property type="protein sequence ID" value="KAJ9057717.1"/>
    <property type="molecule type" value="Genomic_DNA"/>
</dbReference>
<sequence>MTKLALPLTFLLKNLSWENKLAMNEWDNLHNKFEKLGERETITSPKEDIKLKGFDESFPEALRLGREKGLLEGSAWVRKQARFKDRYNIQGNAEQ</sequence>
<comment type="caution">
    <text evidence="1">The sequence shown here is derived from an EMBL/GenBank/DDBJ whole genome shotgun (WGS) entry which is preliminary data.</text>
</comment>
<reference evidence="1" key="1">
    <citation type="submission" date="2022-04" db="EMBL/GenBank/DDBJ databases">
        <title>Genome of the entomopathogenic fungus Entomophthora muscae.</title>
        <authorList>
            <person name="Elya C."/>
            <person name="Lovett B.R."/>
            <person name="Lee E."/>
            <person name="Macias A.M."/>
            <person name="Hajek A.E."/>
            <person name="De Bivort B.L."/>
            <person name="Kasson M.T."/>
            <person name="De Fine Licht H.H."/>
            <person name="Stajich J.E."/>
        </authorList>
    </citation>
    <scope>NUCLEOTIDE SEQUENCE</scope>
    <source>
        <strain evidence="1">Berkeley</strain>
    </source>
</reference>
<protein>
    <submittedName>
        <fullName evidence="1">Uncharacterized protein</fullName>
    </submittedName>
</protein>
<keyword evidence="2" id="KW-1185">Reference proteome</keyword>
<evidence type="ECO:0000313" key="1">
    <source>
        <dbReference type="EMBL" id="KAJ9057717.1"/>
    </source>
</evidence>
<evidence type="ECO:0000313" key="2">
    <source>
        <dbReference type="Proteomes" id="UP001165960"/>
    </source>
</evidence>
<name>A0ACC2S5Z6_9FUNG</name>